<dbReference type="Proteomes" id="UP000503222">
    <property type="component" value="Chromosome"/>
</dbReference>
<evidence type="ECO:0000313" key="2">
    <source>
        <dbReference type="Proteomes" id="UP000503222"/>
    </source>
</evidence>
<proteinExistence type="predicted"/>
<dbReference type="RefSeq" id="WP_166410461.1">
    <property type="nucleotide sequence ID" value="NZ_CP049869.1"/>
</dbReference>
<reference evidence="1 2" key="1">
    <citation type="submission" date="2020-03" db="EMBL/GenBank/DDBJ databases">
        <title>Sphingomonas sp. nov., isolated from fish.</title>
        <authorList>
            <person name="Hyun D.-W."/>
            <person name="Bae J.-W."/>
        </authorList>
    </citation>
    <scope>NUCLEOTIDE SEQUENCE [LARGE SCALE GENOMIC DNA]</scope>
    <source>
        <strain evidence="1 2">HDW15B</strain>
    </source>
</reference>
<accession>A0A6G7YMV9</accession>
<name>A0A6G7YMV9_9SPHN</name>
<evidence type="ECO:0000313" key="1">
    <source>
        <dbReference type="EMBL" id="QIK78067.1"/>
    </source>
</evidence>
<protein>
    <submittedName>
        <fullName evidence="1">Uncharacterized protein</fullName>
    </submittedName>
</protein>
<organism evidence="1 2">
    <name type="scientific">Sphingomonas piscis</name>
    <dbReference type="NCBI Taxonomy" id="2714943"/>
    <lineage>
        <taxon>Bacteria</taxon>
        <taxon>Pseudomonadati</taxon>
        <taxon>Pseudomonadota</taxon>
        <taxon>Alphaproteobacteria</taxon>
        <taxon>Sphingomonadales</taxon>
        <taxon>Sphingomonadaceae</taxon>
        <taxon>Sphingomonas</taxon>
    </lineage>
</organism>
<dbReference type="AlphaFoldDB" id="A0A6G7YMV9"/>
<dbReference type="EMBL" id="CP049869">
    <property type="protein sequence ID" value="QIK78067.1"/>
    <property type="molecule type" value="Genomic_DNA"/>
</dbReference>
<keyword evidence="2" id="KW-1185">Reference proteome</keyword>
<gene>
    <name evidence="1" type="ORF">G7077_03215</name>
</gene>
<dbReference type="KEGG" id="spii:G7077_03215"/>
<sequence>MADAKAPGTGKSVFFLFNLVQDVSILRPLIYLAARETEARLGILVSDAFVKRDRQKVWQREVAALAAGAGASLHLYGSPEEAQAVLAGGSGMIFAASESNLPAHHETSSVFLAAPSTYVRVTLQHGFECIGFRQSREHIQSHGRNIGFAADIVCGWFEAEALNSLIASQRSKLYVTGPPTLLNRSPEADEVASGAGLVCENMHSVRLRVSGDHKTSFMEMFFAFCGKMAARGERVALRPHPGGQYVLKNKVSLPTNVDLNMLPLYAFDMKSYRFGISAPSTIIFDMIVAGIPVAVWRDPGGVMDASNYKGLTEISTLDDWLAFERDVRIRPDMILSRQEAFLAQLPMPRDPSEVYRRFARLILACLTAETGHSRPLPNAGAVRPAVLSQDVLVAASA</sequence>